<dbReference type="EMBL" id="BAAALG010000019">
    <property type="protein sequence ID" value="GAA1114985.1"/>
    <property type="molecule type" value="Genomic_DNA"/>
</dbReference>
<name>A0ABP4EN82_9ACTN</name>
<dbReference type="InterPro" id="IPR023981">
    <property type="entry name" value="MftF"/>
</dbReference>
<dbReference type="SUPFAM" id="SSF53448">
    <property type="entry name" value="Nucleotide-diphospho-sugar transferases"/>
    <property type="match status" value="1"/>
</dbReference>
<accession>A0ABP4EN82</accession>
<dbReference type="InterPro" id="IPR001173">
    <property type="entry name" value="Glyco_trans_2-like"/>
</dbReference>
<dbReference type="PANTHER" id="PTHR43685">
    <property type="entry name" value="GLYCOSYLTRANSFERASE"/>
    <property type="match status" value="1"/>
</dbReference>
<keyword evidence="3" id="KW-1185">Reference proteome</keyword>
<feature type="domain" description="Glycosyltransferase 2-like" evidence="1">
    <location>
        <begin position="84"/>
        <end position="208"/>
    </location>
</feature>
<dbReference type="Pfam" id="PF00535">
    <property type="entry name" value="Glycos_transf_2"/>
    <property type="match status" value="1"/>
</dbReference>
<organism evidence="2 3">
    <name type="scientific">Nocardioides dubius</name>
    <dbReference type="NCBI Taxonomy" id="317019"/>
    <lineage>
        <taxon>Bacteria</taxon>
        <taxon>Bacillati</taxon>
        <taxon>Actinomycetota</taxon>
        <taxon>Actinomycetes</taxon>
        <taxon>Propionibacteriales</taxon>
        <taxon>Nocardioidaceae</taxon>
        <taxon>Nocardioides</taxon>
    </lineage>
</organism>
<evidence type="ECO:0000259" key="1">
    <source>
        <dbReference type="Pfam" id="PF00535"/>
    </source>
</evidence>
<dbReference type="PANTHER" id="PTHR43685:SF3">
    <property type="entry name" value="SLR2126 PROTEIN"/>
    <property type="match status" value="1"/>
</dbReference>
<comment type="caution">
    <text evidence="2">The sequence shown here is derived from an EMBL/GenBank/DDBJ whole genome shotgun (WGS) entry which is preliminary data.</text>
</comment>
<dbReference type="RefSeq" id="WP_343996899.1">
    <property type="nucleotide sequence ID" value="NZ_BAAALG010000019.1"/>
</dbReference>
<dbReference type="InterPro" id="IPR029044">
    <property type="entry name" value="Nucleotide-diphossugar_trans"/>
</dbReference>
<evidence type="ECO:0000313" key="3">
    <source>
        <dbReference type="Proteomes" id="UP001501581"/>
    </source>
</evidence>
<sequence>MSTLPDRAVVRLVPAARWLDGQTLIGGSPARLFRLTSAARRLFVDDAIAVRDGASAALATRLLRAGVAELDLETVAQLQRSEVTVVIPIRGRAASLRRLLESVPSGCAEVIVVDDGSSPPEAAAIRDVVGDRPGHRVLRLPVNQGPAAARNAGLRAARTRLVLFADSDVVLDAAAVDRLLRHFADPALAVVAPRIAALDGSGESWLARYEQGASALDMGQFSGVVAPRSAVGWVPSACWLAAADLLGDGFDPQMRVAEDVDLCWRLHTAGGVVRYDADAVVRHEHRVGWGAWLERRFHYGTGATALAQRHGDLVAPAVLAPWTAALLLALALQRRGAVPLAAAAWVVGWRGSARRLPGPAGTARRQALSLSARGALSAAEQVPALMLRHGWPLSLALSLGSRRVRRMLVASLIVDGVRARQRADVPLDPCRHLLARRLDDLAYGAGVWTSAWRGRSVRALLPAVVRGRGARPGAAQSDR</sequence>
<dbReference type="InterPro" id="IPR050834">
    <property type="entry name" value="Glycosyltransf_2"/>
</dbReference>
<gene>
    <name evidence="2" type="primary">mftF</name>
    <name evidence="2" type="ORF">GCM10009668_42050</name>
</gene>
<dbReference type="NCBIfam" id="TIGR03965">
    <property type="entry name" value="mycofact_glyco"/>
    <property type="match status" value="1"/>
</dbReference>
<protein>
    <submittedName>
        <fullName evidence="2">Mycofactocin biosynthesis glycosyltransferase MftF</fullName>
    </submittedName>
</protein>
<proteinExistence type="predicted"/>
<dbReference type="Proteomes" id="UP001501581">
    <property type="component" value="Unassembled WGS sequence"/>
</dbReference>
<reference evidence="3" key="1">
    <citation type="journal article" date="2019" name="Int. J. Syst. Evol. Microbiol.">
        <title>The Global Catalogue of Microorganisms (GCM) 10K type strain sequencing project: providing services to taxonomists for standard genome sequencing and annotation.</title>
        <authorList>
            <consortium name="The Broad Institute Genomics Platform"/>
            <consortium name="The Broad Institute Genome Sequencing Center for Infectious Disease"/>
            <person name="Wu L."/>
            <person name="Ma J."/>
        </authorList>
    </citation>
    <scope>NUCLEOTIDE SEQUENCE [LARGE SCALE GENOMIC DNA]</scope>
    <source>
        <strain evidence="3">JCM 13008</strain>
    </source>
</reference>
<dbReference type="Gene3D" id="3.90.550.10">
    <property type="entry name" value="Spore Coat Polysaccharide Biosynthesis Protein SpsA, Chain A"/>
    <property type="match status" value="1"/>
</dbReference>
<evidence type="ECO:0000313" key="2">
    <source>
        <dbReference type="EMBL" id="GAA1114985.1"/>
    </source>
</evidence>